<evidence type="ECO:0000256" key="2">
    <source>
        <dbReference type="SAM" id="MobiDB-lite"/>
    </source>
</evidence>
<sequence>MKSFRYFICQQNELKELQDENRRYKDELEKRHRRTRDKQPTVAISDTEMEAMPRKIQALSKELEDTGKKKEELITNLEAITTASQMIEKINKEHESDLQEKRKKLDDITERRDFVKIAFAFPSFLANIQNSFFAESIKEDDKEADALKAQKEELLSESEQIDKDFEDARLE</sequence>
<comment type="caution">
    <text evidence="3">The sequence shown here is derived from an EMBL/GenBank/DDBJ whole genome shotgun (WGS) entry which is preliminary data.</text>
</comment>
<feature type="region of interest" description="Disordered" evidence="2">
    <location>
        <begin position="25"/>
        <end position="50"/>
    </location>
</feature>
<gene>
    <name evidence="3" type="ORF">OS493_031727</name>
</gene>
<dbReference type="Proteomes" id="UP001163046">
    <property type="component" value="Unassembled WGS sequence"/>
</dbReference>
<accession>A0A9W9ZJL5</accession>
<reference evidence="3" key="1">
    <citation type="submission" date="2023-01" db="EMBL/GenBank/DDBJ databases">
        <title>Genome assembly of the deep-sea coral Lophelia pertusa.</title>
        <authorList>
            <person name="Herrera S."/>
            <person name="Cordes E."/>
        </authorList>
    </citation>
    <scope>NUCLEOTIDE SEQUENCE</scope>
    <source>
        <strain evidence="3">USNM1676648</strain>
        <tissue evidence="3">Polyp</tissue>
    </source>
</reference>
<feature type="non-terminal residue" evidence="3">
    <location>
        <position position="171"/>
    </location>
</feature>
<dbReference type="EMBL" id="MU825910">
    <property type="protein sequence ID" value="KAJ7382951.1"/>
    <property type="molecule type" value="Genomic_DNA"/>
</dbReference>
<keyword evidence="1" id="KW-0175">Coiled coil</keyword>
<protein>
    <submittedName>
        <fullName evidence="3">Uncharacterized protein</fullName>
    </submittedName>
</protein>
<evidence type="ECO:0000313" key="3">
    <source>
        <dbReference type="EMBL" id="KAJ7382951.1"/>
    </source>
</evidence>
<name>A0A9W9ZJL5_9CNID</name>
<keyword evidence="4" id="KW-1185">Reference proteome</keyword>
<dbReference type="AlphaFoldDB" id="A0A9W9ZJL5"/>
<evidence type="ECO:0000313" key="4">
    <source>
        <dbReference type="Proteomes" id="UP001163046"/>
    </source>
</evidence>
<organism evidence="3 4">
    <name type="scientific">Desmophyllum pertusum</name>
    <dbReference type="NCBI Taxonomy" id="174260"/>
    <lineage>
        <taxon>Eukaryota</taxon>
        <taxon>Metazoa</taxon>
        <taxon>Cnidaria</taxon>
        <taxon>Anthozoa</taxon>
        <taxon>Hexacorallia</taxon>
        <taxon>Scleractinia</taxon>
        <taxon>Caryophylliina</taxon>
        <taxon>Caryophylliidae</taxon>
        <taxon>Desmophyllum</taxon>
    </lineage>
</organism>
<proteinExistence type="predicted"/>
<evidence type="ECO:0000256" key="1">
    <source>
        <dbReference type="SAM" id="Coils"/>
    </source>
</evidence>
<feature type="coiled-coil region" evidence="1">
    <location>
        <begin position="137"/>
        <end position="171"/>
    </location>
</feature>